<dbReference type="Pfam" id="PF00024">
    <property type="entry name" value="PAN_1"/>
    <property type="match status" value="1"/>
</dbReference>
<dbReference type="Gene3D" id="3.50.4.10">
    <property type="entry name" value="Hepatocyte Growth Factor"/>
    <property type="match status" value="1"/>
</dbReference>
<keyword evidence="5" id="KW-1185">Reference proteome</keyword>
<evidence type="ECO:0000259" key="3">
    <source>
        <dbReference type="PROSITE" id="PS50948"/>
    </source>
</evidence>
<proteinExistence type="predicted"/>
<dbReference type="Proteomes" id="UP001519460">
    <property type="component" value="Unassembled WGS sequence"/>
</dbReference>
<protein>
    <recommendedName>
        <fullName evidence="3">Apple domain-containing protein</fullName>
    </recommendedName>
</protein>
<gene>
    <name evidence="4" type="ORF">BaRGS_00018747</name>
</gene>
<dbReference type="EMBL" id="JACVVK020000131">
    <property type="protein sequence ID" value="KAK7490047.1"/>
    <property type="molecule type" value="Genomic_DNA"/>
</dbReference>
<keyword evidence="2" id="KW-1015">Disulfide bond</keyword>
<dbReference type="InterPro" id="IPR000177">
    <property type="entry name" value="Apple"/>
</dbReference>
<keyword evidence="1" id="KW-0677">Repeat</keyword>
<dbReference type="AlphaFoldDB" id="A0ABD0KTF1"/>
<comment type="caution">
    <text evidence="4">The sequence shown here is derived from an EMBL/GenBank/DDBJ whole genome shotgun (WGS) entry which is preliminary data.</text>
</comment>
<dbReference type="PROSITE" id="PS50948">
    <property type="entry name" value="PAN"/>
    <property type="match status" value="1"/>
</dbReference>
<name>A0ABD0KTF1_9CAEN</name>
<feature type="non-terminal residue" evidence="4">
    <location>
        <position position="196"/>
    </location>
</feature>
<evidence type="ECO:0000313" key="5">
    <source>
        <dbReference type="Proteomes" id="UP001519460"/>
    </source>
</evidence>
<accession>A0ABD0KTF1</accession>
<dbReference type="InterPro" id="IPR003609">
    <property type="entry name" value="Pan_app"/>
</dbReference>
<feature type="non-terminal residue" evidence="4">
    <location>
        <position position="1"/>
    </location>
</feature>
<sequence>TSGSLRNSTPRQRSRPVRAMQKMKAAITHPSPAPLPSPQVIHSQLCKQVSDIERKLLPEAFLHGVTDRGLVCSDQKRRAPAITMPVCCLILILLPLSCMGGDVRQTLFSNIADDVMFDECLINSMTARSELDCARRCSSDPNCKKFTFTKGSPTGTCRLHPHVMTSQSARSAAPGARSYTVKTEEGLCGVDADGWT</sequence>
<dbReference type="SMART" id="SM00223">
    <property type="entry name" value="APPLE"/>
    <property type="match status" value="1"/>
</dbReference>
<reference evidence="4 5" key="1">
    <citation type="journal article" date="2023" name="Sci. Data">
        <title>Genome assembly of the Korean intertidal mud-creeper Batillaria attramentaria.</title>
        <authorList>
            <person name="Patra A.K."/>
            <person name="Ho P.T."/>
            <person name="Jun S."/>
            <person name="Lee S.J."/>
            <person name="Kim Y."/>
            <person name="Won Y.J."/>
        </authorList>
    </citation>
    <scope>NUCLEOTIDE SEQUENCE [LARGE SCALE GENOMIC DNA]</scope>
    <source>
        <strain evidence="4">Wonlab-2016</strain>
    </source>
</reference>
<evidence type="ECO:0000256" key="1">
    <source>
        <dbReference type="ARBA" id="ARBA00022737"/>
    </source>
</evidence>
<feature type="domain" description="Apple" evidence="3">
    <location>
        <begin position="98"/>
        <end position="183"/>
    </location>
</feature>
<evidence type="ECO:0000313" key="4">
    <source>
        <dbReference type="EMBL" id="KAK7490047.1"/>
    </source>
</evidence>
<organism evidence="4 5">
    <name type="scientific">Batillaria attramentaria</name>
    <dbReference type="NCBI Taxonomy" id="370345"/>
    <lineage>
        <taxon>Eukaryota</taxon>
        <taxon>Metazoa</taxon>
        <taxon>Spiralia</taxon>
        <taxon>Lophotrochozoa</taxon>
        <taxon>Mollusca</taxon>
        <taxon>Gastropoda</taxon>
        <taxon>Caenogastropoda</taxon>
        <taxon>Sorbeoconcha</taxon>
        <taxon>Cerithioidea</taxon>
        <taxon>Batillariidae</taxon>
        <taxon>Batillaria</taxon>
    </lineage>
</organism>
<evidence type="ECO:0000256" key="2">
    <source>
        <dbReference type="ARBA" id="ARBA00023157"/>
    </source>
</evidence>